<dbReference type="SMART" id="SM00054">
    <property type="entry name" value="EFh"/>
    <property type="match status" value="2"/>
</dbReference>
<organism evidence="3 4">
    <name type="scientific">Nitrospirillum viridazoti CBAmc</name>
    <dbReference type="NCBI Taxonomy" id="1441467"/>
    <lineage>
        <taxon>Bacteria</taxon>
        <taxon>Pseudomonadati</taxon>
        <taxon>Pseudomonadota</taxon>
        <taxon>Alphaproteobacteria</taxon>
        <taxon>Rhodospirillales</taxon>
        <taxon>Azospirillaceae</taxon>
        <taxon>Nitrospirillum</taxon>
        <taxon>Nitrospirillum viridazoti</taxon>
    </lineage>
</organism>
<feature type="chain" id="PRO_5012919204" description="EF-hand domain-containing protein" evidence="1">
    <location>
        <begin position="22"/>
        <end position="217"/>
    </location>
</feature>
<dbReference type="GO" id="GO:0005509">
    <property type="term" value="F:calcium ion binding"/>
    <property type="evidence" value="ECO:0007669"/>
    <property type="project" value="InterPro"/>
</dbReference>
<name>A0A248JP88_9PROT</name>
<dbReference type="Pfam" id="PF13202">
    <property type="entry name" value="EF-hand_5"/>
    <property type="match status" value="3"/>
</dbReference>
<dbReference type="Gene3D" id="1.10.238.10">
    <property type="entry name" value="EF-hand"/>
    <property type="match status" value="2"/>
</dbReference>
<evidence type="ECO:0000259" key="2">
    <source>
        <dbReference type="PROSITE" id="PS50222"/>
    </source>
</evidence>
<dbReference type="PROSITE" id="PS51257">
    <property type="entry name" value="PROKAR_LIPOPROTEIN"/>
    <property type="match status" value="1"/>
</dbReference>
<accession>A0A248JP88</accession>
<evidence type="ECO:0000256" key="1">
    <source>
        <dbReference type="SAM" id="SignalP"/>
    </source>
</evidence>
<dbReference type="Proteomes" id="UP000197153">
    <property type="component" value="Chromosome 1"/>
</dbReference>
<feature type="domain" description="EF-hand" evidence="2">
    <location>
        <begin position="79"/>
        <end position="114"/>
    </location>
</feature>
<dbReference type="PROSITE" id="PS50222">
    <property type="entry name" value="EF_HAND_2"/>
    <property type="match status" value="2"/>
</dbReference>
<gene>
    <name evidence="3" type="ORF">Y958_03775</name>
</gene>
<dbReference type="InterPro" id="IPR011992">
    <property type="entry name" value="EF-hand-dom_pair"/>
</dbReference>
<proteinExistence type="predicted"/>
<dbReference type="InterPro" id="IPR002048">
    <property type="entry name" value="EF_hand_dom"/>
</dbReference>
<dbReference type="InterPro" id="IPR018247">
    <property type="entry name" value="EF_Hand_1_Ca_BS"/>
</dbReference>
<sequence length="217" mass="23647">MRVVKALARVALAGALGFGLAGCGGHDLPVNPYLQLVPVSPSGQILGPPSGSQLQYKAVLMLWFHQTDANHDGVLTRDEVIADADRSFDLFDLDHDGSITSAELEKYRLTQPFRAQPHPVTPLLGAQDRAVQPDSVEALPDGASYQGSRVRLQVGLDPVMSADTDSDFRVTREELRAQSLRKFDKWDADHDGKVTADEFLAAMMAPFEALTKSSGWF</sequence>
<evidence type="ECO:0000313" key="3">
    <source>
        <dbReference type="EMBL" id="ASG20044.1"/>
    </source>
</evidence>
<reference evidence="3 4" key="1">
    <citation type="submission" date="2017-06" db="EMBL/GenBank/DDBJ databases">
        <title>Complete genome sequence of Nitrospirillum amazonense strain CBAmC, an endophytic nitrogen-fixing and plant growth-promoting bacterium, isolated from sugarcane.</title>
        <authorList>
            <person name="Schwab S."/>
            <person name="dos Santos Teixeira K.R."/>
            <person name="Simoes Araujo J.L."/>
            <person name="Soares Vidal M."/>
            <person name="Borges de Freitas H.R."/>
            <person name="Rivello Crivelaro A.L."/>
            <person name="Bueno de Camargo Nunes A."/>
            <person name="dos Santos C.M."/>
            <person name="Palmeira da Silva Rosa D."/>
            <person name="da Silva Padilha D."/>
            <person name="da Silva E."/>
            <person name="Araujo Terra L."/>
            <person name="Soares Mendes V."/>
            <person name="Farinelli L."/>
            <person name="Magalhaes Cruz L."/>
            <person name="Baldani J.I."/>
        </authorList>
    </citation>
    <scope>NUCLEOTIDE SEQUENCE [LARGE SCALE GENOMIC DNA]</scope>
    <source>
        <strain evidence="3 4">CBAmC</strain>
    </source>
</reference>
<dbReference type="SUPFAM" id="SSF47473">
    <property type="entry name" value="EF-hand"/>
    <property type="match status" value="1"/>
</dbReference>
<dbReference type="PROSITE" id="PS00018">
    <property type="entry name" value="EF_HAND_1"/>
    <property type="match status" value="2"/>
</dbReference>
<dbReference type="EMBL" id="CP022110">
    <property type="protein sequence ID" value="ASG20044.1"/>
    <property type="molecule type" value="Genomic_DNA"/>
</dbReference>
<dbReference type="KEGG" id="nao:Y958_03775"/>
<protein>
    <recommendedName>
        <fullName evidence="2">EF-hand domain-containing protein</fullName>
    </recommendedName>
</protein>
<feature type="signal peptide" evidence="1">
    <location>
        <begin position="1"/>
        <end position="21"/>
    </location>
</feature>
<feature type="domain" description="EF-hand" evidence="2">
    <location>
        <begin position="174"/>
        <end position="209"/>
    </location>
</feature>
<evidence type="ECO:0000313" key="4">
    <source>
        <dbReference type="Proteomes" id="UP000197153"/>
    </source>
</evidence>
<keyword evidence="4" id="KW-1185">Reference proteome</keyword>
<dbReference type="RefSeq" id="WP_088870962.1">
    <property type="nucleotide sequence ID" value="NZ_CP022110.1"/>
</dbReference>
<dbReference type="AlphaFoldDB" id="A0A248JP88"/>
<keyword evidence="1" id="KW-0732">Signal</keyword>